<evidence type="ECO:0000256" key="7">
    <source>
        <dbReference type="ARBA" id="ARBA00022832"/>
    </source>
</evidence>
<dbReference type="NCBIfam" id="TIGR00747">
    <property type="entry name" value="fabH"/>
    <property type="match status" value="1"/>
</dbReference>
<dbReference type="SUPFAM" id="SSF53901">
    <property type="entry name" value="Thiolase-like"/>
    <property type="match status" value="1"/>
</dbReference>
<comment type="domain">
    <text evidence="13">The last Arg residue of the ACP-binding site is essential for the weak association between ACP/AcpP and FabH.</text>
</comment>
<keyword evidence="9 13" id="KW-0275">Fatty acid biosynthesis</keyword>
<dbReference type="GO" id="GO:0033818">
    <property type="term" value="F:beta-ketoacyl-acyl-carrier-protein synthase III activity"/>
    <property type="evidence" value="ECO:0007669"/>
    <property type="project" value="UniProtKB-UniRule"/>
</dbReference>
<comment type="function">
    <text evidence="13">Catalyzes the condensation reaction of fatty acid synthesis by the addition to an acyl acceptor of two carbons from malonyl-ACP. Catalyzes the first condensation reaction which initiates fatty acid synthesis and may therefore play a role in governing the total rate of fatty acid production. Possesses both acetoacetyl-ACP synthase and acetyl transacylase activities. Its substrate specificity determines the biosynthesis of branched-chain and/or straight-chain of fatty acids.</text>
</comment>
<evidence type="ECO:0000256" key="9">
    <source>
        <dbReference type="ARBA" id="ARBA00023160"/>
    </source>
</evidence>
<evidence type="ECO:0000259" key="15">
    <source>
        <dbReference type="Pfam" id="PF08545"/>
    </source>
</evidence>
<dbReference type="GO" id="GO:0006633">
    <property type="term" value="P:fatty acid biosynthetic process"/>
    <property type="evidence" value="ECO:0007669"/>
    <property type="project" value="UniProtKB-UniRule"/>
</dbReference>
<comment type="pathway">
    <text evidence="1 13">Lipid metabolism; fatty acid biosynthesis.</text>
</comment>
<evidence type="ECO:0000256" key="6">
    <source>
        <dbReference type="ARBA" id="ARBA00022679"/>
    </source>
</evidence>
<dbReference type="PANTHER" id="PTHR34069">
    <property type="entry name" value="3-OXOACYL-[ACYL-CARRIER-PROTEIN] SYNTHASE 3"/>
    <property type="match status" value="1"/>
</dbReference>
<evidence type="ECO:0000256" key="13">
    <source>
        <dbReference type="HAMAP-Rule" id="MF_01815"/>
    </source>
</evidence>
<organism evidence="16 17">
    <name type="scientific">Plesiocystis pacifica SIR-1</name>
    <dbReference type="NCBI Taxonomy" id="391625"/>
    <lineage>
        <taxon>Bacteria</taxon>
        <taxon>Pseudomonadati</taxon>
        <taxon>Myxococcota</taxon>
        <taxon>Polyangia</taxon>
        <taxon>Nannocystales</taxon>
        <taxon>Nannocystaceae</taxon>
        <taxon>Plesiocystis</taxon>
    </lineage>
</organism>
<dbReference type="Proteomes" id="UP000005801">
    <property type="component" value="Unassembled WGS sequence"/>
</dbReference>
<proteinExistence type="inferred from homology"/>
<dbReference type="STRING" id="391625.PPSIR1_23389"/>
<dbReference type="InterPro" id="IPR013751">
    <property type="entry name" value="ACP_syn_III_N"/>
</dbReference>
<evidence type="ECO:0000256" key="11">
    <source>
        <dbReference type="ARBA" id="ARBA00023315"/>
    </source>
</evidence>
<dbReference type="InterPro" id="IPR004655">
    <property type="entry name" value="FabH"/>
</dbReference>
<dbReference type="UniPathway" id="UPA00094"/>
<dbReference type="GO" id="GO:0004315">
    <property type="term" value="F:3-oxoacyl-[acyl-carrier-protein] synthase activity"/>
    <property type="evidence" value="ECO:0007669"/>
    <property type="project" value="InterPro"/>
</dbReference>
<feature type="active site" evidence="13">
    <location>
        <position position="286"/>
    </location>
</feature>
<keyword evidence="7 13" id="KW-0276">Fatty acid metabolism</keyword>
<dbReference type="RefSeq" id="WP_006974343.1">
    <property type="nucleotide sequence ID" value="NZ_ABCS01000063.1"/>
</dbReference>
<comment type="subunit">
    <text evidence="13">Homodimer.</text>
</comment>
<comment type="similarity">
    <text evidence="2 13">Belongs to the thiolase-like superfamily. FabH family.</text>
</comment>
<evidence type="ECO:0000256" key="4">
    <source>
        <dbReference type="ARBA" id="ARBA00022490"/>
    </source>
</evidence>
<evidence type="ECO:0000256" key="3">
    <source>
        <dbReference type="ARBA" id="ARBA00012333"/>
    </source>
</evidence>
<keyword evidence="17" id="KW-1185">Reference proteome</keyword>
<feature type="domain" description="Beta-ketoacyl-[acyl-carrier-protein] synthase III N-terminal" evidence="15">
    <location>
        <begin position="110"/>
        <end position="188"/>
    </location>
</feature>
<feature type="active site" evidence="13">
    <location>
        <position position="116"/>
    </location>
</feature>
<evidence type="ECO:0000259" key="14">
    <source>
        <dbReference type="Pfam" id="PF08541"/>
    </source>
</evidence>
<keyword evidence="4 13" id="KW-0963">Cytoplasm</keyword>
<dbReference type="eggNOG" id="COG0332">
    <property type="taxonomic scope" value="Bacteria"/>
</dbReference>
<dbReference type="Pfam" id="PF08545">
    <property type="entry name" value="ACP_syn_III"/>
    <property type="match status" value="1"/>
</dbReference>
<dbReference type="HAMAP" id="MF_01815">
    <property type="entry name" value="FabH"/>
    <property type="match status" value="1"/>
</dbReference>
<dbReference type="GO" id="GO:0044550">
    <property type="term" value="P:secondary metabolite biosynthetic process"/>
    <property type="evidence" value="ECO:0007669"/>
    <property type="project" value="TreeGrafter"/>
</dbReference>
<dbReference type="CDD" id="cd00830">
    <property type="entry name" value="KAS_III"/>
    <property type="match status" value="1"/>
</dbReference>
<accession>A6GCA2</accession>
<evidence type="ECO:0000256" key="12">
    <source>
        <dbReference type="ARBA" id="ARBA00051096"/>
    </source>
</evidence>
<keyword evidence="10 13" id="KW-0511">Multifunctional enzyme</keyword>
<dbReference type="FunFam" id="3.40.47.10:FF:000004">
    <property type="entry name" value="3-oxoacyl-[acyl-carrier-protein] synthase 3"/>
    <property type="match status" value="1"/>
</dbReference>
<dbReference type="NCBIfam" id="NF006829">
    <property type="entry name" value="PRK09352.1"/>
    <property type="match status" value="1"/>
</dbReference>
<protein>
    <recommendedName>
        <fullName evidence="3 13">Beta-ketoacyl-[acyl-carrier-protein] synthase III</fullName>
        <shortName evidence="13">Beta-ketoacyl-ACP synthase III</shortName>
        <shortName evidence="13">KAS III</shortName>
        <ecNumber evidence="3 13">2.3.1.180</ecNumber>
    </recommendedName>
    <alternativeName>
        <fullName evidence="13">3-oxoacyl-[acyl-carrier-protein] synthase 3</fullName>
    </alternativeName>
    <alternativeName>
        <fullName evidence="13">3-oxoacyl-[acyl-carrier-protein] synthase III</fullName>
    </alternativeName>
</protein>
<evidence type="ECO:0000313" key="17">
    <source>
        <dbReference type="Proteomes" id="UP000005801"/>
    </source>
</evidence>
<dbReference type="GO" id="GO:0005737">
    <property type="term" value="C:cytoplasm"/>
    <property type="evidence" value="ECO:0007669"/>
    <property type="project" value="UniProtKB-SubCell"/>
</dbReference>
<feature type="domain" description="Beta-ketoacyl-[acyl-carrier-protein] synthase III C-terminal" evidence="14">
    <location>
        <begin position="241"/>
        <end position="328"/>
    </location>
</feature>
<dbReference type="OrthoDB" id="9815506at2"/>
<keyword evidence="5 13" id="KW-0444">Lipid biosynthesis</keyword>
<dbReference type="AlphaFoldDB" id="A6GCA2"/>
<evidence type="ECO:0000256" key="2">
    <source>
        <dbReference type="ARBA" id="ARBA00008642"/>
    </source>
</evidence>
<keyword evidence="11 13" id="KW-0012">Acyltransferase</keyword>
<comment type="subcellular location">
    <subcellularLocation>
        <location evidence="13">Cytoplasm</location>
    </subcellularLocation>
</comment>
<comment type="caution">
    <text evidence="16">The sequence shown here is derived from an EMBL/GenBank/DDBJ whole genome shotgun (WGS) entry which is preliminary data.</text>
</comment>
<evidence type="ECO:0000313" key="16">
    <source>
        <dbReference type="EMBL" id="EDM76551.1"/>
    </source>
</evidence>
<dbReference type="PANTHER" id="PTHR34069:SF2">
    <property type="entry name" value="BETA-KETOACYL-[ACYL-CARRIER-PROTEIN] SYNTHASE III"/>
    <property type="match status" value="1"/>
</dbReference>
<evidence type="ECO:0000256" key="5">
    <source>
        <dbReference type="ARBA" id="ARBA00022516"/>
    </source>
</evidence>
<sequence>MDQVKRFKILATGTAFPEKVLTNADLEKMVDTSDEWITDRTGIKERRIADDETSSSTLGAAALRSACEQAGIEPGELDALIVATSSADTMFPSTACWVQQRLDIKGKPAFDVAAGCSGFLYALEVAACMLTAGSCKRMAVVGAEVMSKVVNWKDRTTCVLFGDGAGAMIIEATDEDRGLVSSNWGADGTLAPILYQPAGGTQMPATEETVAKQLHTVAMQGNAVFKHAVRAMTSAGVQAVADAGLKTEDIGLLIPHQANMRIMEACRTRLKVPKERMFSIVDRYGNMSAASIPVAIHEAREAGRMPEGTNVALAAFGTGLTWAGGILRT</sequence>
<feature type="active site" evidence="13">
    <location>
        <position position="256"/>
    </location>
</feature>
<keyword evidence="6 13" id="KW-0808">Transferase</keyword>
<name>A6GCA2_9BACT</name>
<dbReference type="EMBL" id="ABCS01000063">
    <property type="protein sequence ID" value="EDM76551.1"/>
    <property type="molecule type" value="Genomic_DNA"/>
</dbReference>
<gene>
    <name evidence="13" type="primary">fabH</name>
    <name evidence="16" type="ORF">PPSIR1_23389</name>
</gene>
<comment type="catalytic activity">
    <reaction evidence="12">
        <text>malonyl-[ACP] + acetyl-CoA + H(+) = 3-oxobutanoyl-[ACP] + CO2 + CoA</text>
        <dbReference type="Rhea" id="RHEA:12080"/>
        <dbReference type="Rhea" id="RHEA-COMP:9623"/>
        <dbReference type="Rhea" id="RHEA-COMP:9625"/>
        <dbReference type="ChEBI" id="CHEBI:15378"/>
        <dbReference type="ChEBI" id="CHEBI:16526"/>
        <dbReference type="ChEBI" id="CHEBI:57287"/>
        <dbReference type="ChEBI" id="CHEBI:57288"/>
        <dbReference type="ChEBI" id="CHEBI:78449"/>
        <dbReference type="ChEBI" id="CHEBI:78450"/>
        <dbReference type="EC" id="2.3.1.180"/>
    </reaction>
    <physiologicalReaction direction="left-to-right" evidence="12">
        <dbReference type="Rhea" id="RHEA:12081"/>
    </physiologicalReaction>
</comment>
<dbReference type="InterPro" id="IPR016039">
    <property type="entry name" value="Thiolase-like"/>
</dbReference>
<evidence type="ECO:0000256" key="1">
    <source>
        <dbReference type="ARBA" id="ARBA00005194"/>
    </source>
</evidence>
<keyword evidence="8 13" id="KW-0443">Lipid metabolism</keyword>
<feature type="region of interest" description="ACP-binding" evidence="13">
    <location>
        <begin position="257"/>
        <end position="261"/>
    </location>
</feature>
<evidence type="ECO:0000256" key="10">
    <source>
        <dbReference type="ARBA" id="ARBA00023268"/>
    </source>
</evidence>
<dbReference type="Gene3D" id="3.40.47.10">
    <property type="match status" value="1"/>
</dbReference>
<dbReference type="InterPro" id="IPR013747">
    <property type="entry name" value="ACP_syn_III_C"/>
</dbReference>
<evidence type="ECO:0000256" key="8">
    <source>
        <dbReference type="ARBA" id="ARBA00023098"/>
    </source>
</evidence>
<dbReference type="Pfam" id="PF08541">
    <property type="entry name" value="ACP_syn_III_C"/>
    <property type="match status" value="1"/>
</dbReference>
<reference evidence="16 17" key="1">
    <citation type="submission" date="2007-06" db="EMBL/GenBank/DDBJ databases">
        <authorList>
            <person name="Shimkets L."/>
            <person name="Ferriera S."/>
            <person name="Johnson J."/>
            <person name="Kravitz S."/>
            <person name="Beeson K."/>
            <person name="Sutton G."/>
            <person name="Rogers Y.-H."/>
            <person name="Friedman R."/>
            <person name="Frazier M."/>
            <person name="Venter J.C."/>
        </authorList>
    </citation>
    <scope>NUCLEOTIDE SEQUENCE [LARGE SCALE GENOMIC DNA]</scope>
    <source>
        <strain evidence="16 17">SIR-1</strain>
    </source>
</reference>
<dbReference type="EC" id="2.3.1.180" evidence="3 13"/>